<dbReference type="EMBL" id="CM026421">
    <property type="protein sequence ID" value="KAG0592727.1"/>
    <property type="molecule type" value="Genomic_DNA"/>
</dbReference>
<accession>A0A8T0JAE9</accession>
<feature type="transmembrane region" description="Helical" evidence="1">
    <location>
        <begin position="65"/>
        <end position="84"/>
    </location>
</feature>
<keyword evidence="1" id="KW-1133">Transmembrane helix</keyword>
<keyword evidence="3" id="KW-1185">Reference proteome</keyword>
<keyword evidence="1" id="KW-0472">Membrane</keyword>
<sequence>MLGMAGCQLAHHLLLHHHHLVSLATQFNAALSPPRLLDCSLPQRFLSFPVPVPVPLPSRQTATRIREQCCCCFVFFSGLLLRIVAMHRATFHATFKQCLCSDDGILMIGVIMIVIVMLLLLNSVTHLEFFTQARNAFYLMVVMLKSFYNYSGQQKYSFSKSLIVSSANADDGIVMLLLSMFPK</sequence>
<evidence type="ECO:0000313" key="2">
    <source>
        <dbReference type="EMBL" id="KAG0592727.1"/>
    </source>
</evidence>
<dbReference type="Proteomes" id="UP000822688">
    <property type="component" value="Chromosome 1"/>
</dbReference>
<dbReference type="AlphaFoldDB" id="A0A8T0JAE9"/>
<reference evidence="2" key="1">
    <citation type="submission" date="2020-06" db="EMBL/GenBank/DDBJ databases">
        <title>WGS assembly of Ceratodon purpureus strain R40.</title>
        <authorList>
            <person name="Carey S.B."/>
            <person name="Jenkins J."/>
            <person name="Shu S."/>
            <person name="Lovell J.T."/>
            <person name="Sreedasyam A."/>
            <person name="Maumus F."/>
            <person name="Tiley G.P."/>
            <person name="Fernandez-Pozo N."/>
            <person name="Barry K."/>
            <person name="Chen C."/>
            <person name="Wang M."/>
            <person name="Lipzen A."/>
            <person name="Daum C."/>
            <person name="Saski C.A."/>
            <person name="Payton A.C."/>
            <person name="Mcbreen J.C."/>
            <person name="Conrad R.E."/>
            <person name="Kollar L.M."/>
            <person name="Olsson S."/>
            <person name="Huttunen S."/>
            <person name="Landis J.B."/>
            <person name="Wickett N.J."/>
            <person name="Johnson M.G."/>
            <person name="Rensing S.A."/>
            <person name="Grimwood J."/>
            <person name="Schmutz J."/>
            <person name="Mcdaniel S.F."/>
        </authorList>
    </citation>
    <scope>NUCLEOTIDE SEQUENCE</scope>
    <source>
        <strain evidence="2">R40</strain>
    </source>
</reference>
<evidence type="ECO:0000256" key="1">
    <source>
        <dbReference type="SAM" id="Phobius"/>
    </source>
</evidence>
<name>A0A8T0JAE9_CERPU</name>
<proteinExistence type="predicted"/>
<protein>
    <submittedName>
        <fullName evidence="2">Uncharacterized protein</fullName>
    </submittedName>
</protein>
<comment type="caution">
    <text evidence="2">The sequence shown here is derived from an EMBL/GenBank/DDBJ whole genome shotgun (WGS) entry which is preliminary data.</text>
</comment>
<evidence type="ECO:0000313" key="3">
    <source>
        <dbReference type="Proteomes" id="UP000822688"/>
    </source>
</evidence>
<feature type="transmembrane region" description="Helical" evidence="1">
    <location>
        <begin position="104"/>
        <end position="121"/>
    </location>
</feature>
<organism evidence="2 3">
    <name type="scientific">Ceratodon purpureus</name>
    <name type="common">Fire moss</name>
    <name type="synonym">Dicranum purpureum</name>
    <dbReference type="NCBI Taxonomy" id="3225"/>
    <lineage>
        <taxon>Eukaryota</taxon>
        <taxon>Viridiplantae</taxon>
        <taxon>Streptophyta</taxon>
        <taxon>Embryophyta</taxon>
        <taxon>Bryophyta</taxon>
        <taxon>Bryophytina</taxon>
        <taxon>Bryopsida</taxon>
        <taxon>Dicranidae</taxon>
        <taxon>Pseudoditrichales</taxon>
        <taxon>Ditrichaceae</taxon>
        <taxon>Ceratodon</taxon>
    </lineage>
</organism>
<keyword evidence="1" id="KW-0812">Transmembrane</keyword>
<gene>
    <name evidence="2" type="ORF">KC19_1G276800</name>
</gene>